<dbReference type="Proteomes" id="UP000292957">
    <property type="component" value="Unassembled WGS sequence"/>
</dbReference>
<dbReference type="CDD" id="cd00160">
    <property type="entry name" value="RhoGEF"/>
    <property type="match status" value="1"/>
</dbReference>
<dbReference type="PROSITE" id="PS50010">
    <property type="entry name" value="DH_2"/>
    <property type="match status" value="1"/>
</dbReference>
<feature type="domain" description="CNH" evidence="6">
    <location>
        <begin position="1097"/>
        <end position="1392"/>
    </location>
</feature>
<dbReference type="EMBL" id="ML143389">
    <property type="protein sequence ID" value="TBU34147.1"/>
    <property type="molecule type" value="Genomic_DNA"/>
</dbReference>
<feature type="compositionally biased region" description="Polar residues" evidence="3">
    <location>
        <begin position="1420"/>
        <end position="1430"/>
    </location>
</feature>
<dbReference type="GO" id="GO:0005085">
    <property type="term" value="F:guanyl-nucleotide exchange factor activity"/>
    <property type="evidence" value="ECO:0007669"/>
    <property type="project" value="UniProtKB-KW"/>
</dbReference>
<evidence type="ECO:0000256" key="1">
    <source>
        <dbReference type="ARBA" id="ARBA00022553"/>
    </source>
</evidence>
<dbReference type="EMBL" id="ML145133">
    <property type="protein sequence ID" value="TBU57729.1"/>
    <property type="molecule type" value="Genomic_DNA"/>
</dbReference>
<dbReference type="Gene3D" id="2.30.29.30">
    <property type="entry name" value="Pleckstrin-homology domain (PH domain)/Phosphotyrosine-binding domain (PTB)"/>
    <property type="match status" value="1"/>
</dbReference>
<dbReference type="SUPFAM" id="SSF46785">
    <property type="entry name" value="Winged helix' DNA-binding domain"/>
    <property type="match status" value="1"/>
</dbReference>
<feature type="compositionally biased region" description="Low complexity" evidence="3">
    <location>
        <begin position="183"/>
        <end position="195"/>
    </location>
</feature>
<evidence type="ECO:0000313" key="9">
    <source>
        <dbReference type="Proteomes" id="UP000292082"/>
    </source>
</evidence>
<dbReference type="PANTHER" id="PTHR46572:SF2">
    <property type="entry name" value="RHO1 GDP-GTP EXCHANGE PROTEIN 1-RELATED"/>
    <property type="match status" value="1"/>
</dbReference>
<feature type="compositionally biased region" description="Polar residues" evidence="3">
    <location>
        <begin position="162"/>
        <end position="182"/>
    </location>
</feature>
<gene>
    <name evidence="8" type="ORF">BD310DRAFT_949188</name>
    <name evidence="7" type="ORF">BD311DRAFT_683414</name>
</gene>
<evidence type="ECO:0000256" key="3">
    <source>
        <dbReference type="SAM" id="MobiDB-lite"/>
    </source>
</evidence>
<dbReference type="Gene3D" id="1.10.10.10">
    <property type="entry name" value="Winged helix-like DNA-binding domain superfamily/Winged helix DNA-binding domain"/>
    <property type="match status" value="1"/>
</dbReference>
<protein>
    <submittedName>
        <fullName evidence="7">CNH-domain-containing protein</fullName>
    </submittedName>
</protein>
<evidence type="ECO:0000313" key="7">
    <source>
        <dbReference type="EMBL" id="TBU34147.1"/>
    </source>
</evidence>
<dbReference type="PROSITE" id="PS50219">
    <property type="entry name" value="CNH"/>
    <property type="match status" value="1"/>
</dbReference>
<feature type="region of interest" description="Disordered" evidence="3">
    <location>
        <begin position="140"/>
        <end position="250"/>
    </location>
</feature>
<dbReference type="GO" id="GO:0035556">
    <property type="term" value="P:intracellular signal transduction"/>
    <property type="evidence" value="ECO:0007669"/>
    <property type="project" value="InterPro"/>
</dbReference>
<dbReference type="PROSITE" id="PS50003">
    <property type="entry name" value="PH_DOMAIN"/>
    <property type="match status" value="1"/>
</dbReference>
<reference evidence="7 9" key="1">
    <citation type="submission" date="2019-01" db="EMBL/GenBank/DDBJ databases">
        <title>Draft genome sequences of three monokaryotic isolates of the white-rot basidiomycete fungus Dichomitus squalens.</title>
        <authorList>
            <consortium name="DOE Joint Genome Institute"/>
            <person name="Lopez S.C."/>
            <person name="Andreopoulos B."/>
            <person name="Pangilinan J."/>
            <person name="Lipzen A."/>
            <person name="Riley R."/>
            <person name="Ahrendt S."/>
            <person name="Ng V."/>
            <person name="Barry K."/>
            <person name="Daum C."/>
            <person name="Grigoriev I.V."/>
            <person name="Hilden K.S."/>
            <person name="Makela M.R."/>
            <person name="de Vries R.P."/>
        </authorList>
    </citation>
    <scope>NUCLEOTIDE SEQUENCE [LARGE SCALE GENOMIC DNA]</scope>
    <source>
        <strain evidence="8 9">CBS 464.89</strain>
        <strain evidence="7">OM18370.1</strain>
    </source>
</reference>
<feature type="compositionally biased region" description="Basic and acidic residues" evidence="3">
    <location>
        <begin position="1"/>
        <end position="15"/>
    </location>
</feature>
<dbReference type="CDD" id="cd04435">
    <property type="entry name" value="DEP_fRom2"/>
    <property type="match status" value="1"/>
</dbReference>
<feature type="compositionally biased region" description="Pro residues" evidence="3">
    <location>
        <begin position="196"/>
        <end position="211"/>
    </location>
</feature>
<dbReference type="InterPro" id="IPR001849">
    <property type="entry name" value="PH_domain"/>
</dbReference>
<feature type="region of interest" description="Disordered" evidence="3">
    <location>
        <begin position="432"/>
        <end position="456"/>
    </location>
</feature>
<dbReference type="STRING" id="114155.A0A4Q9N2J5"/>
<organism evidence="7">
    <name type="scientific">Dichomitus squalens</name>
    <dbReference type="NCBI Taxonomy" id="114155"/>
    <lineage>
        <taxon>Eukaryota</taxon>
        <taxon>Fungi</taxon>
        <taxon>Dikarya</taxon>
        <taxon>Basidiomycota</taxon>
        <taxon>Agaricomycotina</taxon>
        <taxon>Agaricomycetes</taxon>
        <taxon>Polyporales</taxon>
        <taxon>Polyporaceae</taxon>
        <taxon>Dichomitus</taxon>
    </lineage>
</organism>
<dbReference type="Proteomes" id="UP000292082">
    <property type="component" value="Unassembled WGS sequence"/>
</dbReference>
<dbReference type="InterPro" id="IPR035899">
    <property type="entry name" value="DBL_dom_sf"/>
</dbReference>
<dbReference type="InterPro" id="IPR036388">
    <property type="entry name" value="WH-like_DNA-bd_sf"/>
</dbReference>
<dbReference type="Pfam" id="PF00780">
    <property type="entry name" value="CNH"/>
    <property type="match status" value="1"/>
</dbReference>
<feature type="compositionally biased region" description="Low complexity" evidence="3">
    <location>
        <begin position="613"/>
        <end position="628"/>
    </location>
</feature>
<dbReference type="PANTHER" id="PTHR46572">
    <property type="entry name" value="RHO1 GDP-GTP EXCHANGE PROTEIN 1-RELATED"/>
    <property type="match status" value="1"/>
</dbReference>
<feature type="domain" description="PH" evidence="4">
    <location>
        <begin position="946"/>
        <end position="1075"/>
    </location>
</feature>
<keyword evidence="1" id="KW-0597">Phosphoprotein</keyword>
<dbReference type="SUPFAM" id="SSF50729">
    <property type="entry name" value="PH domain-like"/>
    <property type="match status" value="1"/>
</dbReference>
<evidence type="ECO:0000259" key="5">
    <source>
        <dbReference type="PROSITE" id="PS50010"/>
    </source>
</evidence>
<dbReference type="SMART" id="SM00325">
    <property type="entry name" value="RhoGEF"/>
    <property type="match status" value="1"/>
</dbReference>
<dbReference type="Pfam" id="PF00610">
    <property type="entry name" value="DEP"/>
    <property type="match status" value="1"/>
</dbReference>
<dbReference type="InterPro" id="IPR036390">
    <property type="entry name" value="WH_DNA-bd_sf"/>
</dbReference>
<feature type="compositionally biased region" description="Polar residues" evidence="3">
    <location>
        <begin position="70"/>
        <end position="88"/>
    </location>
</feature>
<dbReference type="InterPro" id="IPR001180">
    <property type="entry name" value="CNH_dom"/>
</dbReference>
<proteinExistence type="predicted"/>
<feature type="region of interest" description="Disordered" evidence="3">
    <location>
        <begin position="378"/>
        <end position="399"/>
    </location>
</feature>
<sequence>MDRPMGPRRPDKRNAAYESIFGRPSTQHHQLTPGPPPPAQFQQQFPQQQPNSQPYPYYPQYSSQLDRRTSTASFRPYQQQQVPPNTFRQSYYPNSSPSPPNPVSQQQGYQPPAYSQHQYGYAGSLAPPSIASRARSIGSAPGVIAPLPEEPPDPGLEALTRSGLTPAQAYQAQVYMNNGPMGQQQSWPQQQQQQQHPPPPQHNQPQPPSPSPALSAPTPASPSRPDGPRGPRPQSVQTMPPALDKFPELRINIEADDGRLGLDFINETSFGNGDAYGSKGGPEATPPSDPTTEDDSSELPYSKPYHTSTPNSVRSRVSVASGVGGSVDLNSSVGHSHQSSSRPYPLQLDTAIASAQAAGVSISPASSTLVDEPTQMVHVGPAQAGPSGRRSSESARTLPGQFQFQRNRSITDRSHSMSAAMTPHIRAMIEAGRTGRPPVPSSVGPGRDSPHPRPRRTPIVYPALLSRVAEAFKERIQLSDRLKDGLTYKDAFDGREAVDTIAYIIKTTDRNLALLLGRALDAQKFFHAVTYDHRLRDSSHDLYQFRTKLPSPFVSGELANIHNAPHEHGEILKALETPQPLIGGAEPSDGNKDKESPSPSAEDDSEKKDGSRPGSPTPSVTPASPTAGRPRAGSIASDDVPLPTGVFTLLTDCYSPTCTRDQLCYSIACPRRLEQQARLNMKPQRELKKQISKESLGELVEAGTLWIHTVPAEVVASVSDAEKKRQEAINEVIYTERDFVRDMEYLRDLWMKPLKESDIIPEPRRQDFIEQVFWNIHDIIAVNTRLRDALNKRQKSYAVVEQIGDVLLEAVPHFHPFVSYGAHQLYGKYEFEKEKSSNPAFARFVEATERRPESRKLELNGYLTKPTTRLARYPLLLEAVLKHTPEDNPDKTALPKAIEIVREFLKAVNAETGKAENRFNLLQLDQQLVFRPGEQVDLRLKEEGRELIYKGALKKRGNAQGDSGDLMVFLFDHALLMVKPKSKVEQYKVYRRPIPLELLLVSAPDDYAVAKPMNARQKQLIKNSPHAPVVPVKDAKGGFSITFVHLGRKYYQITLWASTYVSQRKWVEHIQKQQDAMRERSNVFETVTINEGFFVGVNRVNCAAPFYQGRKAVYGTDDGVYLSNLMERNREPVKVLALKDVAQLDVLEEYQLLIVLSERQVITFPLDALDPMDPLAGLKRAKRIASHISFFKAGVCLGKTLVCVVKSSPLSSTIKTLEPIDQQVRGRAKPTFKKLLQGGNDTLRVFKEFYIPLQSSSIHFLKTKLCVGCTNGFEIVDLETLDTQGLLDPADASLEFVHKRENLKPLAIYRIDNEFLLCYDEFAFYVNKTGWRSRKDFMVYWEGSPTGFALHYPYVLAFEPTFVEIRHVETGSMSQIIQGNNLRCLFADTPPSTTNSSSNYYSPYQVQQQGYGGYNPYAQDSRTSMSSNGYGSPGQYPNPYMPRPPLGDGRDEILMVSDDRVMRLQMTQTARAALHLM</sequence>
<evidence type="ECO:0000259" key="6">
    <source>
        <dbReference type="PROSITE" id="PS50219"/>
    </source>
</evidence>
<dbReference type="InterPro" id="IPR000591">
    <property type="entry name" value="DEP_dom"/>
</dbReference>
<evidence type="ECO:0000259" key="4">
    <source>
        <dbReference type="PROSITE" id="PS50003"/>
    </source>
</evidence>
<feature type="domain" description="DH" evidence="5">
    <location>
        <begin position="724"/>
        <end position="911"/>
    </location>
</feature>
<dbReference type="SMART" id="SM00036">
    <property type="entry name" value="CNH"/>
    <property type="match status" value="1"/>
</dbReference>
<evidence type="ECO:0000313" key="8">
    <source>
        <dbReference type="EMBL" id="TBU57729.1"/>
    </source>
</evidence>
<feature type="region of interest" description="Disordered" evidence="3">
    <location>
        <begin position="273"/>
        <end position="319"/>
    </location>
</feature>
<dbReference type="InterPro" id="IPR000219">
    <property type="entry name" value="DH_dom"/>
</dbReference>
<dbReference type="Pfam" id="PF00621">
    <property type="entry name" value="RhoGEF"/>
    <property type="match status" value="1"/>
</dbReference>
<feature type="region of interest" description="Disordered" evidence="3">
    <location>
        <begin position="580"/>
        <end position="640"/>
    </location>
</feature>
<dbReference type="SMART" id="SM00049">
    <property type="entry name" value="DEP"/>
    <property type="match status" value="1"/>
</dbReference>
<dbReference type="InterPro" id="IPR011993">
    <property type="entry name" value="PH-like_dom_sf"/>
</dbReference>
<keyword evidence="2" id="KW-0344">Guanine-nucleotide releasing factor</keyword>
<dbReference type="Gene3D" id="1.20.900.10">
    <property type="entry name" value="Dbl homology (DH) domain"/>
    <property type="match status" value="1"/>
</dbReference>
<dbReference type="OrthoDB" id="2272012at2759"/>
<feature type="compositionally biased region" description="Low complexity" evidence="3">
    <location>
        <begin position="40"/>
        <end position="64"/>
    </location>
</feature>
<feature type="region of interest" description="Disordered" evidence="3">
    <location>
        <begin position="1"/>
        <end position="127"/>
    </location>
</feature>
<feature type="compositionally biased region" description="Low complexity" evidence="3">
    <location>
        <begin position="212"/>
        <end position="224"/>
    </location>
</feature>
<accession>A0A4Q9N2J5</accession>
<feature type="region of interest" description="Disordered" evidence="3">
    <location>
        <begin position="1412"/>
        <end position="1443"/>
    </location>
</feature>
<dbReference type="SUPFAM" id="SSF48065">
    <property type="entry name" value="DBL homology domain (DH-domain)"/>
    <property type="match status" value="1"/>
</dbReference>
<dbReference type="SMART" id="SM00233">
    <property type="entry name" value="PH"/>
    <property type="match status" value="1"/>
</dbReference>
<dbReference type="Pfam" id="PF15405">
    <property type="entry name" value="PH_5"/>
    <property type="match status" value="1"/>
</dbReference>
<keyword evidence="9" id="KW-1185">Reference proteome</keyword>
<dbReference type="InterPro" id="IPR041675">
    <property type="entry name" value="PH_5"/>
</dbReference>
<name>A0A4Q9N2J5_9APHY</name>
<evidence type="ECO:0000256" key="2">
    <source>
        <dbReference type="ARBA" id="ARBA00022658"/>
    </source>
</evidence>
<dbReference type="InterPro" id="IPR052233">
    <property type="entry name" value="Rho-type_GEFs"/>
</dbReference>